<evidence type="ECO:0000256" key="5">
    <source>
        <dbReference type="ARBA" id="ARBA00022842"/>
    </source>
</evidence>
<organism evidence="7 8">
    <name type="scientific">Myotis lucifugus</name>
    <name type="common">Little brown bat</name>
    <dbReference type="NCBI Taxonomy" id="59463"/>
    <lineage>
        <taxon>Eukaryota</taxon>
        <taxon>Metazoa</taxon>
        <taxon>Chordata</taxon>
        <taxon>Craniata</taxon>
        <taxon>Vertebrata</taxon>
        <taxon>Euteleostomi</taxon>
        <taxon>Mammalia</taxon>
        <taxon>Eutheria</taxon>
        <taxon>Laurasiatheria</taxon>
        <taxon>Chiroptera</taxon>
        <taxon>Yangochiroptera</taxon>
        <taxon>Vespertilionidae</taxon>
        <taxon>Myotis</taxon>
    </lineage>
</organism>
<dbReference type="SUPFAM" id="SSF81271">
    <property type="entry name" value="TGS-like"/>
    <property type="match status" value="1"/>
</dbReference>
<dbReference type="GO" id="GO:0046872">
    <property type="term" value="F:metal ion binding"/>
    <property type="evidence" value="ECO:0007669"/>
    <property type="project" value="UniProtKB-KW"/>
</dbReference>
<dbReference type="GO" id="GO:0005737">
    <property type="term" value="C:cytoplasm"/>
    <property type="evidence" value="ECO:0007669"/>
    <property type="project" value="TreeGrafter"/>
</dbReference>
<dbReference type="InParanoid" id="G1Q371"/>
<dbReference type="GeneTree" id="ENSGT00390000000673"/>
<dbReference type="PANTHER" id="PTHR23305:SF11">
    <property type="entry name" value="OBG-LIKE ATPASE 1"/>
    <property type="match status" value="1"/>
</dbReference>
<comment type="cofactor">
    <cofactor evidence="1">
        <name>Mg(2+)</name>
        <dbReference type="ChEBI" id="CHEBI:18420"/>
    </cofactor>
</comment>
<proteinExistence type="predicted"/>
<keyword evidence="4" id="KW-0067">ATP-binding</keyword>
<dbReference type="EMBL" id="AAPE02026446">
    <property type="status" value="NOT_ANNOTATED_CDS"/>
    <property type="molecule type" value="Genomic_DNA"/>
</dbReference>
<dbReference type="InterPro" id="IPR013029">
    <property type="entry name" value="YchF_C"/>
</dbReference>
<dbReference type="Ensembl" id="ENSMLUT00000030250.1">
    <property type="protein sequence ID" value="ENSMLUP00000018154.1"/>
    <property type="gene ID" value="ENSMLUG00000026677.1"/>
</dbReference>
<name>G1Q371_MYOLU</name>
<dbReference type="Gene3D" id="3.10.20.30">
    <property type="match status" value="1"/>
</dbReference>
<keyword evidence="8" id="KW-1185">Reference proteome</keyword>
<dbReference type="STRING" id="59463.ENSMLUP00000018154"/>
<dbReference type="Gene3D" id="3.40.50.300">
    <property type="entry name" value="P-loop containing nucleotide triphosphate hydrolases"/>
    <property type="match status" value="1"/>
</dbReference>
<dbReference type="InterPro" id="IPR027417">
    <property type="entry name" value="P-loop_NTPase"/>
</dbReference>
<reference evidence="7" key="2">
    <citation type="submission" date="2025-08" db="UniProtKB">
        <authorList>
            <consortium name="Ensembl"/>
        </authorList>
    </citation>
    <scope>IDENTIFICATION</scope>
</reference>
<evidence type="ECO:0000256" key="3">
    <source>
        <dbReference type="ARBA" id="ARBA00022741"/>
    </source>
</evidence>
<dbReference type="GO" id="GO:0016887">
    <property type="term" value="F:ATP hydrolysis activity"/>
    <property type="evidence" value="ECO:0007669"/>
    <property type="project" value="TreeGrafter"/>
</dbReference>
<protein>
    <recommendedName>
        <fullName evidence="6">YchF C-terminal domain-containing protein</fullName>
    </recommendedName>
</protein>
<dbReference type="InterPro" id="IPR023192">
    <property type="entry name" value="TGS-like_dom_sf"/>
</dbReference>
<dbReference type="InterPro" id="IPR012676">
    <property type="entry name" value="TGS-like"/>
</dbReference>
<dbReference type="eggNOG" id="KOG1491">
    <property type="taxonomic scope" value="Eukaryota"/>
</dbReference>
<dbReference type="InterPro" id="IPR012675">
    <property type="entry name" value="Beta-grasp_dom_sf"/>
</dbReference>
<evidence type="ECO:0000256" key="2">
    <source>
        <dbReference type="ARBA" id="ARBA00022723"/>
    </source>
</evidence>
<keyword evidence="5" id="KW-0460">Magnesium</keyword>
<accession>G1Q371</accession>
<dbReference type="Gene3D" id="1.10.150.300">
    <property type="entry name" value="TGS-like domain"/>
    <property type="match status" value="1"/>
</dbReference>
<evidence type="ECO:0000313" key="7">
    <source>
        <dbReference type="Ensembl" id="ENSMLUP00000018154.1"/>
    </source>
</evidence>
<evidence type="ECO:0000256" key="1">
    <source>
        <dbReference type="ARBA" id="ARBA00001946"/>
    </source>
</evidence>
<dbReference type="GO" id="GO:0005524">
    <property type="term" value="F:ATP binding"/>
    <property type="evidence" value="ECO:0007669"/>
    <property type="project" value="UniProtKB-KW"/>
</dbReference>
<evidence type="ECO:0000259" key="6">
    <source>
        <dbReference type="Pfam" id="PF06071"/>
    </source>
</evidence>
<dbReference type="Pfam" id="PF06071">
    <property type="entry name" value="YchF-GTPase_C"/>
    <property type="match status" value="1"/>
</dbReference>
<dbReference type="AlphaFoldDB" id="G1Q371"/>
<evidence type="ECO:0000256" key="4">
    <source>
        <dbReference type="ARBA" id="ARBA00022840"/>
    </source>
</evidence>
<dbReference type="HOGENOM" id="CLU_018395_2_0_1"/>
<dbReference type="FunFam" id="3.10.20.30:FF:000029">
    <property type="entry name" value="Obg-like ATPase 1"/>
    <property type="match status" value="1"/>
</dbReference>
<dbReference type="Proteomes" id="UP000001074">
    <property type="component" value="Unassembled WGS sequence"/>
</dbReference>
<feature type="domain" description="YchF C-terminal" evidence="6">
    <location>
        <begin position="122"/>
        <end position="202"/>
    </location>
</feature>
<keyword evidence="3" id="KW-0547">Nucleotide-binding</keyword>
<keyword evidence="2" id="KW-0479">Metal-binding</keyword>
<reference evidence="7 8" key="1">
    <citation type="journal article" date="2011" name="Nature">
        <title>A high-resolution map of human evolutionary constraint using 29 mammals.</title>
        <authorList>
            <person name="Lindblad-Toh K."/>
            <person name="Garber M."/>
            <person name="Zuk O."/>
            <person name="Lin M.F."/>
            <person name="Parker B.J."/>
            <person name="Washietl S."/>
            <person name="Kheradpour P."/>
            <person name="Ernst J."/>
            <person name="Jordan G."/>
            <person name="Mauceli E."/>
            <person name="Ward L.D."/>
            <person name="Lowe C.B."/>
            <person name="Holloway A.K."/>
            <person name="Clamp M."/>
            <person name="Gnerre S."/>
            <person name="Alfoldi J."/>
            <person name="Beal K."/>
            <person name="Chang J."/>
            <person name="Clawson H."/>
            <person name="Cuff J."/>
            <person name="Di Palma F."/>
            <person name="Fitzgerald S."/>
            <person name="Flicek P."/>
            <person name="Guttman M."/>
            <person name="Hubisz M.J."/>
            <person name="Jaffe D.B."/>
            <person name="Jungreis I."/>
            <person name="Kent W.J."/>
            <person name="Kostka D."/>
            <person name="Lara M."/>
            <person name="Martins A.L."/>
            <person name="Massingham T."/>
            <person name="Moltke I."/>
            <person name="Raney B.J."/>
            <person name="Rasmussen M.D."/>
            <person name="Robinson J."/>
            <person name="Stark A."/>
            <person name="Vilella A.J."/>
            <person name="Wen J."/>
            <person name="Xie X."/>
            <person name="Zody M.C."/>
            <person name="Baldwin J."/>
            <person name="Bloom T."/>
            <person name="Chin C.W."/>
            <person name="Heiman D."/>
            <person name="Nicol R."/>
            <person name="Nusbaum C."/>
            <person name="Young S."/>
            <person name="Wilkinson J."/>
            <person name="Worley K.C."/>
            <person name="Kovar C.L."/>
            <person name="Muzny D.M."/>
            <person name="Gibbs R.A."/>
            <person name="Cree A."/>
            <person name="Dihn H.H."/>
            <person name="Fowler G."/>
            <person name="Jhangiani S."/>
            <person name="Joshi V."/>
            <person name="Lee S."/>
            <person name="Lewis L.R."/>
            <person name="Nazareth L.V."/>
            <person name="Okwuonu G."/>
            <person name="Santibanez J."/>
            <person name="Warren W.C."/>
            <person name="Mardis E.R."/>
            <person name="Weinstock G.M."/>
            <person name="Wilson R.K."/>
            <person name="Delehaunty K."/>
            <person name="Dooling D."/>
            <person name="Fronik C."/>
            <person name="Fulton L."/>
            <person name="Fulton B."/>
            <person name="Graves T."/>
            <person name="Minx P."/>
            <person name="Sodergren E."/>
            <person name="Birney E."/>
            <person name="Margulies E.H."/>
            <person name="Herrero J."/>
            <person name="Green E.D."/>
            <person name="Haussler D."/>
            <person name="Siepel A."/>
            <person name="Goldman N."/>
            <person name="Pollard K.S."/>
            <person name="Pedersen J.S."/>
            <person name="Lander E.S."/>
            <person name="Kellis M."/>
        </authorList>
    </citation>
    <scope>NUCLEOTIDE SEQUENCE [LARGE SCALE GENOMIC DNA]</scope>
</reference>
<dbReference type="PANTHER" id="PTHR23305">
    <property type="entry name" value="OBG GTPASE FAMILY"/>
    <property type="match status" value="1"/>
</dbReference>
<reference evidence="7" key="3">
    <citation type="submission" date="2025-09" db="UniProtKB">
        <authorList>
            <consortium name="Ensembl"/>
        </authorList>
    </citation>
    <scope>IDENTIFICATION</scope>
</reference>
<evidence type="ECO:0000313" key="8">
    <source>
        <dbReference type="Proteomes" id="UP000001074"/>
    </source>
</evidence>
<sequence length="210" mass="24406">ELQLKVKSWVRDQKKPVHFHHDWNDKEIELKTHLLLTSEPMVYLVNLSEKDYIRKKNWLIKIKEWVGRSGPGALVIPFSGAWELEWQELSAEERQKHLEAHVTQSALPQTMKAEGAAPSQLEYFLTAAPEVHAWTRRGMKAPQAAGKSHTDFQKGFTMAEVMKYEDFKEEDSENAVKAAGKYRQQGRNYIVGDGDIMFFKFNTPQQYKRK</sequence>
<dbReference type="SUPFAM" id="SSF52540">
    <property type="entry name" value="P-loop containing nucleoside triphosphate hydrolases"/>
    <property type="match status" value="1"/>
</dbReference>